<dbReference type="EC" id="2.3.2.27" evidence="7"/>
<evidence type="ECO:0000256" key="2">
    <source>
        <dbReference type="ARBA" id="ARBA00022771"/>
    </source>
</evidence>
<feature type="domain" description="RING-type" evidence="6">
    <location>
        <begin position="55"/>
        <end position="98"/>
    </location>
</feature>
<evidence type="ECO:0000256" key="1">
    <source>
        <dbReference type="ARBA" id="ARBA00022723"/>
    </source>
</evidence>
<dbReference type="EMBL" id="UYJE01003335">
    <property type="protein sequence ID" value="VDI18425.1"/>
    <property type="molecule type" value="Genomic_DNA"/>
</dbReference>
<reference evidence="7" key="1">
    <citation type="submission" date="2018-11" db="EMBL/GenBank/DDBJ databases">
        <authorList>
            <person name="Alioto T."/>
            <person name="Alioto T."/>
        </authorList>
    </citation>
    <scope>NUCLEOTIDE SEQUENCE</scope>
</reference>
<dbReference type="SMART" id="SM00184">
    <property type="entry name" value="RING"/>
    <property type="match status" value="1"/>
</dbReference>
<dbReference type="OrthoDB" id="8062037at2759"/>
<dbReference type="GO" id="GO:0008270">
    <property type="term" value="F:zinc ion binding"/>
    <property type="evidence" value="ECO:0007669"/>
    <property type="project" value="UniProtKB-KW"/>
</dbReference>
<dbReference type="GO" id="GO:0005634">
    <property type="term" value="C:nucleus"/>
    <property type="evidence" value="ECO:0007669"/>
    <property type="project" value="TreeGrafter"/>
</dbReference>
<keyword evidence="2 4" id="KW-0863">Zinc-finger</keyword>
<sequence length="106" mass="12559">MTAYKEETTIGITPRRTTEPTNVDLSSMQPWKRCTLAACSVHAAKFKKDHRYKMCSICLKEFEEKDKLWILPCEHEFHVDCITPWLKERRKQNCPMCRRVVIVMPD</sequence>
<keyword evidence="7" id="KW-0012">Acyltransferase</keyword>
<organism evidence="7 8">
    <name type="scientific">Mytilus galloprovincialis</name>
    <name type="common">Mediterranean mussel</name>
    <dbReference type="NCBI Taxonomy" id="29158"/>
    <lineage>
        <taxon>Eukaryota</taxon>
        <taxon>Metazoa</taxon>
        <taxon>Spiralia</taxon>
        <taxon>Lophotrochozoa</taxon>
        <taxon>Mollusca</taxon>
        <taxon>Bivalvia</taxon>
        <taxon>Autobranchia</taxon>
        <taxon>Pteriomorphia</taxon>
        <taxon>Mytilida</taxon>
        <taxon>Mytiloidea</taxon>
        <taxon>Mytilidae</taxon>
        <taxon>Mytilinae</taxon>
        <taxon>Mytilus</taxon>
    </lineage>
</organism>
<dbReference type="PANTHER" id="PTHR45931:SF3">
    <property type="entry name" value="RING ZINC FINGER-CONTAINING PROTEIN"/>
    <property type="match status" value="1"/>
</dbReference>
<gene>
    <name evidence="7" type="ORF">MGAL_10B079034</name>
</gene>
<dbReference type="PROSITE" id="PS50089">
    <property type="entry name" value="ZF_RING_2"/>
    <property type="match status" value="1"/>
</dbReference>
<dbReference type="InterPro" id="IPR013083">
    <property type="entry name" value="Znf_RING/FYVE/PHD"/>
</dbReference>
<feature type="region of interest" description="Disordered" evidence="5">
    <location>
        <begin position="1"/>
        <end position="25"/>
    </location>
</feature>
<dbReference type="CDD" id="cd16454">
    <property type="entry name" value="RING-H2_PA-TM-RING"/>
    <property type="match status" value="1"/>
</dbReference>
<evidence type="ECO:0000256" key="3">
    <source>
        <dbReference type="ARBA" id="ARBA00022833"/>
    </source>
</evidence>
<dbReference type="Gene3D" id="3.30.40.10">
    <property type="entry name" value="Zinc/RING finger domain, C3HC4 (zinc finger)"/>
    <property type="match status" value="1"/>
</dbReference>
<protein>
    <submittedName>
        <fullName evidence="7">E3 ubiquitin-protein ligase RLIM</fullName>
        <ecNumber evidence="7">2.3.2.27</ecNumber>
    </submittedName>
</protein>
<dbReference type="Pfam" id="PF13639">
    <property type="entry name" value="zf-RING_2"/>
    <property type="match status" value="1"/>
</dbReference>
<keyword evidence="1" id="KW-0479">Metal-binding</keyword>
<keyword evidence="7" id="KW-0808">Transferase</keyword>
<proteinExistence type="predicted"/>
<evidence type="ECO:0000259" key="6">
    <source>
        <dbReference type="PROSITE" id="PS50089"/>
    </source>
</evidence>
<dbReference type="InterPro" id="IPR051834">
    <property type="entry name" value="RING_finger_E3_ligase"/>
</dbReference>
<evidence type="ECO:0000313" key="7">
    <source>
        <dbReference type="EMBL" id="VDI18425.1"/>
    </source>
</evidence>
<dbReference type="InterPro" id="IPR001841">
    <property type="entry name" value="Znf_RING"/>
</dbReference>
<evidence type="ECO:0000256" key="5">
    <source>
        <dbReference type="SAM" id="MobiDB-lite"/>
    </source>
</evidence>
<dbReference type="GO" id="GO:0006511">
    <property type="term" value="P:ubiquitin-dependent protein catabolic process"/>
    <property type="evidence" value="ECO:0007669"/>
    <property type="project" value="TreeGrafter"/>
</dbReference>
<keyword evidence="8" id="KW-1185">Reference proteome</keyword>
<evidence type="ECO:0000313" key="8">
    <source>
        <dbReference type="Proteomes" id="UP000596742"/>
    </source>
</evidence>
<accession>A0A8B6DFH5</accession>
<comment type="caution">
    <text evidence="7">The sequence shown here is derived from an EMBL/GenBank/DDBJ whole genome shotgun (WGS) entry which is preliminary data.</text>
</comment>
<dbReference type="SUPFAM" id="SSF57850">
    <property type="entry name" value="RING/U-box"/>
    <property type="match status" value="1"/>
</dbReference>
<dbReference type="AlphaFoldDB" id="A0A8B6DFH5"/>
<dbReference type="Proteomes" id="UP000596742">
    <property type="component" value="Unassembled WGS sequence"/>
</dbReference>
<evidence type="ECO:0000256" key="4">
    <source>
        <dbReference type="PROSITE-ProRule" id="PRU00175"/>
    </source>
</evidence>
<name>A0A8B6DFH5_MYTGA</name>
<dbReference type="GO" id="GO:0061630">
    <property type="term" value="F:ubiquitin protein ligase activity"/>
    <property type="evidence" value="ECO:0007669"/>
    <property type="project" value="UniProtKB-EC"/>
</dbReference>
<keyword evidence="3" id="KW-0862">Zinc</keyword>
<dbReference type="PANTHER" id="PTHR45931">
    <property type="entry name" value="SI:CH211-59O9.10"/>
    <property type="match status" value="1"/>
</dbReference>